<dbReference type="PROSITE" id="PS50109">
    <property type="entry name" value="HIS_KIN"/>
    <property type="match status" value="1"/>
</dbReference>
<protein>
    <recommendedName>
        <fullName evidence="2">histidine kinase</fullName>
        <ecNumber evidence="2">2.7.13.3</ecNumber>
    </recommendedName>
</protein>
<evidence type="ECO:0000256" key="4">
    <source>
        <dbReference type="ARBA" id="ARBA00022679"/>
    </source>
</evidence>
<dbReference type="SMART" id="SM00388">
    <property type="entry name" value="HisKA"/>
    <property type="match status" value="1"/>
</dbReference>
<dbReference type="SUPFAM" id="SSF47384">
    <property type="entry name" value="Homodimeric domain of signal transducing histidine kinase"/>
    <property type="match status" value="1"/>
</dbReference>
<dbReference type="Gene3D" id="3.30.450.40">
    <property type="match status" value="1"/>
</dbReference>
<feature type="domain" description="PAS" evidence="9">
    <location>
        <begin position="175"/>
        <end position="229"/>
    </location>
</feature>
<keyword evidence="4" id="KW-0808">Transferase</keyword>
<evidence type="ECO:0000256" key="6">
    <source>
        <dbReference type="ARBA" id="ARBA00023012"/>
    </source>
</evidence>
<dbReference type="SMART" id="SM00086">
    <property type="entry name" value="PAC"/>
    <property type="match status" value="2"/>
</dbReference>
<dbReference type="InterPro" id="IPR005467">
    <property type="entry name" value="His_kinase_dom"/>
</dbReference>
<evidence type="ECO:0000256" key="5">
    <source>
        <dbReference type="ARBA" id="ARBA00022777"/>
    </source>
</evidence>
<feature type="domain" description="PAC" evidence="10">
    <location>
        <begin position="375"/>
        <end position="426"/>
    </location>
</feature>
<dbReference type="PANTHER" id="PTHR43711">
    <property type="entry name" value="TWO-COMPONENT HISTIDINE KINASE"/>
    <property type="match status" value="1"/>
</dbReference>
<dbReference type="AlphaFoldDB" id="A0A1N6P424"/>
<dbReference type="NCBIfam" id="TIGR00229">
    <property type="entry name" value="sensory_box"/>
    <property type="match status" value="1"/>
</dbReference>
<gene>
    <name evidence="11" type="ORF">SAMN05878282_101743</name>
</gene>
<dbReference type="SUPFAM" id="SSF55785">
    <property type="entry name" value="PYP-like sensor domain (PAS domain)"/>
    <property type="match status" value="2"/>
</dbReference>
<evidence type="ECO:0000256" key="3">
    <source>
        <dbReference type="ARBA" id="ARBA00022553"/>
    </source>
</evidence>
<dbReference type="InterPro" id="IPR004358">
    <property type="entry name" value="Sig_transdc_His_kin-like_C"/>
</dbReference>
<dbReference type="FunFam" id="3.30.565.10:FF:000006">
    <property type="entry name" value="Sensor histidine kinase WalK"/>
    <property type="match status" value="1"/>
</dbReference>
<proteinExistence type="predicted"/>
<dbReference type="InterPro" id="IPR029016">
    <property type="entry name" value="GAF-like_dom_sf"/>
</dbReference>
<dbReference type="InterPro" id="IPR003661">
    <property type="entry name" value="HisK_dim/P_dom"/>
</dbReference>
<dbReference type="Proteomes" id="UP000185841">
    <property type="component" value="Unassembled WGS sequence"/>
</dbReference>
<dbReference type="Pfam" id="PF01590">
    <property type="entry name" value="GAF"/>
    <property type="match status" value="1"/>
</dbReference>
<dbReference type="InterPro" id="IPR013655">
    <property type="entry name" value="PAS_fold_3"/>
</dbReference>
<dbReference type="SMART" id="SM00065">
    <property type="entry name" value="GAF"/>
    <property type="match status" value="1"/>
</dbReference>
<dbReference type="PROSITE" id="PS50112">
    <property type="entry name" value="PAS"/>
    <property type="match status" value="2"/>
</dbReference>
<keyword evidence="3" id="KW-0597">Phosphoprotein</keyword>
<evidence type="ECO:0000256" key="2">
    <source>
        <dbReference type="ARBA" id="ARBA00012438"/>
    </source>
</evidence>
<dbReference type="CDD" id="cd16922">
    <property type="entry name" value="HATPase_EvgS-ArcB-TorS-like"/>
    <property type="match status" value="1"/>
</dbReference>
<dbReference type="FunFam" id="1.10.287.130:FF:000001">
    <property type="entry name" value="Two-component sensor histidine kinase"/>
    <property type="match status" value="1"/>
</dbReference>
<evidence type="ECO:0000259" key="10">
    <source>
        <dbReference type="PROSITE" id="PS50113"/>
    </source>
</evidence>
<feature type="domain" description="Histidine kinase" evidence="8">
    <location>
        <begin position="430"/>
        <end position="648"/>
    </location>
</feature>
<evidence type="ECO:0000259" key="9">
    <source>
        <dbReference type="PROSITE" id="PS50112"/>
    </source>
</evidence>
<dbReference type="PROSITE" id="PS50113">
    <property type="entry name" value="PAC"/>
    <property type="match status" value="2"/>
</dbReference>
<dbReference type="InterPro" id="IPR050736">
    <property type="entry name" value="Sensor_HK_Regulatory"/>
</dbReference>
<reference evidence="11 12" key="1">
    <citation type="submission" date="2017-01" db="EMBL/GenBank/DDBJ databases">
        <authorList>
            <person name="Mah S.A."/>
            <person name="Swanson W.J."/>
            <person name="Moy G.W."/>
            <person name="Vacquier V.D."/>
        </authorList>
    </citation>
    <scope>NUCLEOTIDE SEQUENCE [LARGE SCALE GENOMIC DNA]</scope>
    <source>
        <strain evidence="11 12">RU36E</strain>
    </source>
</reference>
<dbReference type="EC" id="2.7.13.3" evidence="2"/>
<dbReference type="SUPFAM" id="SSF55781">
    <property type="entry name" value="GAF domain-like"/>
    <property type="match status" value="1"/>
</dbReference>
<evidence type="ECO:0000256" key="1">
    <source>
        <dbReference type="ARBA" id="ARBA00000085"/>
    </source>
</evidence>
<dbReference type="Pfam" id="PF00512">
    <property type="entry name" value="HisKA"/>
    <property type="match status" value="1"/>
</dbReference>
<dbReference type="CDD" id="cd00082">
    <property type="entry name" value="HisKA"/>
    <property type="match status" value="1"/>
</dbReference>
<dbReference type="Gene3D" id="3.30.565.10">
    <property type="entry name" value="Histidine kinase-like ATPase, C-terminal domain"/>
    <property type="match status" value="1"/>
</dbReference>
<dbReference type="PANTHER" id="PTHR43711:SF1">
    <property type="entry name" value="HISTIDINE KINASE 1"/>
    <property type="match status" value="1"/>
</dbReference>
<dbReference type="SUPFAM" id="SSF55874">
    <property type="entry name" value="ATPase domain of HSP90 chaperone/DNA topoisomerase II/histidine kinase"/>
    <property type="match status" value="1"/>
</dbReference>
<dbReference type="PRINTS" id="PR00344">
    <property type="entry name" value="BCTRLSENSOR"/>
</dbReference>
<sequence>MTTRKLGHPPTPANESRRLAALLELELLDTPAETMFDNITALAAQICETPIALISLVDAERQWFKSRQGLDASETPRELAFCAHAINGEALFEVENALLDPRFRHNPLVTGAPDIRFYAGMPLADGEGHSLGTLCVIDRQPRQLSGQQKDALRLLAQQTISLFELRLQTRRQQEQAALHKAILSSVGTAVLVTDMEGVIRQASPGVHPLLGYEVGALVGQSLELVLPDEGRQLRPDPSGAFTGPGVEQASLHELNARHRKGQRIPVLFSLAPIAMDGSPQLGYLCILNDLSYREEALQRLQHIAGQLPGVVYQFQLRSDGRSCFPYASEGLQDVYGLLPEQVREDASLVFARIHPDDLPAVTASIQESADSLSVWHREYRFLHPAKGLIWLEGRAAPQRRADDSILWHGFITDITQRKRLEQMKSEFVSTVSHELRTPLTSIAGSLGLINGEVLGPVPAAMREMLLIAQNNSQRLRQLIDDLLDMDKLLAGKMSFIPQLLDLDHLLAECAASHQGFARQHEVQLRYTGGPAAQVMADPLRLQQVLSNLLSNALKFSPAGSQVVLYTQAMGGRIRIAVADQGPGIPAEFVDRLFEKFSQADASDRRQKGGTGLGLAISKELIERMGGVIGFYPRPEGGSVFWIELPAQRQGDPVAPPAACEEDDHG</sequence>
<dbReference type="InterPro" id="IPR001610">
    <property type="entry name" value="PAC"/>
</dbReference>
<evidence type="ECO:0000256" key="7">
    <source>
        <dbReference type="ARBA" id="ARBA00023136"/>
    </source>
</evidence>
<dbReference type="InterPro" id="IPR000700">
    <property type="entry name" value="PAS-assoc_C"/>
</dbReference>
<dbReference type="InterPro" id="IPR036097">
    <property type="entry name" value="HisK_dim/P_sf"/>
</dbReference>
<dbReference type="InterPro" id="IPR036890">
    <property type="entry name" value="HATPase_C_sf"/>
</dbReference>
<dbReference type="CDD" id="cd00130">
    <property type="entry name" value="PAS"/>
    <property type="match status" value="2"/>
</dbReference>
<dbReference type="Gene3D" id="3.30.450.20">
    <property type="entry name" value="PAS domain"/>
    <property type="match status" value="2"/>
</dbReference>
<comment type="catalytic activity">
    <reaction evidence="1">
        <text>ATP + protein L-histidine = ADP + protein N-phospho-L-histidine.</text>
        <dbReference type="EC" id="2.7.13.3"/>
    </reaction>
</comment>
<keyword evidence="7" id="KW-0472">Membrane</keyword>
<dbReference type="Gene3D" id="1.10.287.130">
    <property type="match status" value="1"/>
</dbReference>
<name>A0A1N6P424_AQUAC</name>
<keyword evidence="5" id="KW-0418">Kinase</keyword>
<dbReference type="GO" id="GO:0005886">
    <property type="term" value="C:plasma membrane"/>
    <property type="evidence" value="ECO:0007669"/>
    <property type="project" value="UniProtKB-ARBA"/>
</dbReference>
<feature type="domain" description="PAS" evidence="9">
    <location>
        <begin position="314"/>
        <end position="372"/>
    </location>
</feature>
<evidence type="ECO:0000259" key="8">
    <source>
        <dbReference type="PROSITE" id="PS50109"/>
    </source>
</evidence>
<accession>A0A1N6P424</accession>
<keyword evidence="6" id="KW-0902">Two-component regulatory system</keyword>
<dbReference type="GO" id="GO:0000155">
    <property type="term" value="F:phosphorelay sensor kinase activity"/>
    <property type="evidence" value="ECO:0007669"/>
    <property type="project" value="InterPro"/>
</dbReference>
<dbReference type="Pfam" id="PF08447">
    <property type="entry name" value="PAS_3"/>
    <property type="match status" value="1"/>
</dbReference>
<organism evidence="11 12">
    <name type="scientific">Aquipseudomonas alcaligenes</name>
    <name type="common">Pseudomonas alcaligenes</name>
    <dbReference type="NCBI Taxonomy" id="43263"/>
    <lineage>
        <taxon>Bacteria</taxon>
        <taxon>Pseudomonadati</taxon>
        <taxon>Pseudomonadota</taxon>
        <taxon>Gammaproteobacteria</taxon>
        <taxon>Pseudomonadales</taxon>
        <taxon>Pseudomonadaceae</taxon>
        <taxon>Aquipseudomonas</taxon>
    </lineage>
</organism>
<evidence type="ECO:0000313" key="12">
    <source>
        <dbReference type="Proteomes" id="UP000185841"/>
    </source>
</evidence>
<dbReference type="RefSeq" id="WP_076424205.1">
    <property type="nucleotide sequence ID" value="NZ_FTMP01000001.1"/>
</dbReference>
<dbReference type="Pfam" id="PF02518">
    <property type="entry name" value="HATPase_c"/>
    <property type="match status" value="1"/>
</dbReference>
<dbReference type="SMART" id="SM00387">
    <property type="entry name" value="HATPase_c"/>
    <property type="match status" value="1"/>
</dbReference>
<dbReference type="InterPro" id="IPR003594">
    <property type="entry name" value="HATPase_dom"/>
</dbReference>
<dbReference type="InterPro" id="IPR000014">
    <property type="entry name" value="PAS"/>
</dbReference>
<feature type="domain" description="PAC" evidence="10">
    <location>
        <begin position="250"/>
        <end position="302"/>
    </location>
</feature>
<evidence type="ECO:0000313" key="11">
    <source>
        <dbReference type="EMBL" id="SIP99016.1"/>
    </source>
</evidence>
<dbReference type="EMBL" id="FTMP01000001">
    <property type="protein sequence ID" value="SIP99016.1"/>
    <property type="molecule type" value="Genomic_DNA"/>
</dbReference>
<dbReference type="Pfam" id="PF13426">
    <property type="entry name" value="PAS_9"/>
    <property type="match status" value="1"/>
</dbReference>
<dbReference type="InterPro" id="IPR035965">
    <property type="entry name" value="PAS-like_dom_sf"/>
</dbReference>
<dbReference type="InterPro" id="IPR003018">
    <property type="entry name" value="GAF"/>
</dbReference>
<dbReference type="SMART" id="SM00091">
    <property type="entry name" value="PAS"/>
    <property type="match status" value="2"/>
</dbReference>